<dbReference type="STRING" id="69004.A0A182QMS8"/>
<organism evidence="1 2">
    <name type="scientific">Anopheles farauti</name>
    <dbReference type="NCBI Taxonomy" id="69004"/>
    <lineage>
        <taxon>Eukaryota</taxon>
        <taxon>Metazoa</taxon>
        <taxon>Ecdysozoa</taxon>
        <taxon>Arthropoda</taxon>
        <taxon>Hexapoda</taxon>
        <taxon>Insecta</taxon>
        <taxon>Pterygota</taxon>
        <taxon>Neoptera</taxon>
        <taxon>Endopterygota</taxon>
        <taxon>Diptera</taxon>
        <taxon>Nematocera</taxon>
        <taxon>Culicoidea</taxon>
        <taxon>Culicidae</taxon>
        <taxon>Anophelinae</taxon>
        <taxon>Anopheles</taxon>
    </lineage>
</organism>
<evidence type="ECO:0000313" key="2">
    <source>
        <dbReference type="Proteomes" id="UP000075886"/>
    </source>
</evidence>
<dbReference type="EMBL" id="AXCN02001803">
    <property type="status" value="NOT_ANNOTATED_CDS"/>
    <property type="molecule type" value="Genomic_DNA"/>
</dbReference>
<name>A0A182QMS8_9DIPT</name>
<proteinExistence type="predicted"/>
<evidence type="ECO:0000313" key="1">
    <source>
        <dbReference type="EnsemblMetazoa" id="AFAF013336-PA"/>
    </source>
</evidence>
<protein>
    <submittedName>
        <fullName evidence="1">Uncharacterized protein</fullName>
    </submittedName>
</protein>
<reference evidence="2" key="1">
    <citation type="submission" date="2014-01" db="EMBL/GenBank/DDBJ databases">
        <title>The Genome Sequence of Anopheles farauti FAR1 (V2).</title>
        <authorList>
            <consortium name="The Broad Institute Genomics Platform"/>
            <person name="Neafsey D.E."/>
            <person name="Besansky N."/>
            <person name="Howell P."/>
            <person name="Walton C."/>
            <person name="Young S.K."/>
            <person name="Zeng Q."/>
            <person name="Gargeya S."/>
            <person name="Fitzgerald M."/>
            <person name="Haas B."/>
            <person name="Abouelleil A."/>
            <person name="Allen A.W."/>
            <person name="Alvarado L."/>
            <person name="Arachchi H.M."/>
            <person name="Berlin A.M."/>
            <person name="Chapman S.B."/>
            <person name="Gainer-Dewar J."/>
            <person name="Goldberg J."/>
            <person name="Griggs A."/>
            <person name="Gujja S."/>
            <person name="Hansen M."/>
            <person name="Howarth C."/>
            <person name="Imamovic A."/>
            <person name="Ireland A."/>
            <person name="Larimer J."/>
            <person name="McCowan C."/>
            <person name="Murphy C."/>
            <person name="Pearson M."/>
            <person name="Poon T.W."/>
            <person name="Priest M."/>
            <person name="Roberts A."/>
            <person name="Saif S."/>
            <person name="Shea T."/>
            <person name="Sisk P."/>
            <person name="Sykes S."/>
            <person name="Wortman J."/>
            <person name="Nusbaum C."/>
            <person name="Birren B."/>
        </authorList>
    </citation>
    <scope>NUCLEOTIDE SEQUENCE [LARGE SCALE GENOMIC DNA]</scope>
    <source>
        <strain evidence="2">FAR1</strain>
    </source>
</reference>
<dbReference type="EnsemblMetazoa" id="AFAF013336-RA">
    <property type="protein sequence ID" value="AFAF013336-PA"/>
    <property type="gene ID" value="AFAF013336"/>
</dbReference>
<sequence length="88" mass="9500">MFAAGPWYGDDDVCDLLPLITANDNSVIAKEVTFESGEFLVAAGEELPYVADFTLSEQDVDGGKRLPGALDISPSQEVALYQSMQRTV</sequence>
<reference evidence="1" key="2">
    <citation type="submission" date="2020-05" db="UniProtKB">
        <authorList>
            <consortium name="EnsemblMetazoa"/>
        </authorList>
    </citation>
    <scope>IDENTIFICATION</scope>
    <source>
        <strain evidence="1">FAR1</strain>
    </source>
</reference>
<dbReference type="VEuPathDB" id="VectorBase:AFAF013336"/>
<keyword evidence="2" id="KW-1185">Reference proteome</keyword>
<accession>A0A182QMS8</accession>
<dbReference type="Proteomes" id="UP000075886">
    <property type="component" value="Unassembled WGS sequence"/>
</dbReference>
<dbReference type="AlphaFoldDB" id="A0A182QMS8"/>